<dbReference type="GO" id="GO:0008324">
    <property type="term" value="F:monoatomic cation transmembrane transporter activity"/>
    <property type="evidence" value="ECO:0007669"/>
    <property type="project" value="InterPro"/>
</dbReference>
<keyword evidence="4 8" id="KW-1133">Transmembrane helix</keyword>
<dbReference type="GO" id="GO:0006813">
    <property type="term" value="P:potassium ion transport"/>
    <property type="evidence" value="ECO:0007669"/>
    <property type="project" value="InterPro"/>
</dbReference>
<evidence type="ECO:0000259" key="9">
    <source>
        <dbReference type="PROSITE" id="PS51202"/>
    </source>
</evidence>
<feature type="domain" description="RCK C-terminal" evidence="9">
    <location>
        <begin position="425"/>
        <end position="508"/>
    </location>
</feature>
<proteinExistence type="predicted"/>
<name>A0A387BEN8_9LACT</name>
<dbReference type="Pfam" id="PF02080">
    <property type="entry name" value="TrkA_C"/>
    <property type="match status" value="1"/>
</dbReference>
<evidence type="ECO:0000256" key="8">
    <source>
        <dbReference type="SAM" id="Phobius"/>
    </source>
</evidence>
<dbReference type="GO" id="GO:0005247">
    <property type="term" value="F:voltage-gated chloride channel activity"/>
    <property type="evidence" value="ECO:0007669"/>
    <property type="project" value="TreeGrafter"/>
</dbReference>
<keyword evidence="3 8" id="KW-0812">Transmembrane</keyword>
<evidence type="ECO:0000256" key="4">
    <source>
        <dbReference type="ARBA" id="ARBA00022989"/>
    </source>
</evidence>
<dbReference type="Proteomes" id="UP000269374">
    <property type="component" value="Chromosome"/>
</dbReference>
<sequence length="517" mass="56264">MKLKDIEKSPNKNLYLLFLSALVGLVAGFLASLYRLALEKAETLGREIYHFVSLHLMFIPFLMISLIIIAGIVSLFMKWFPMSSGSGIPQVKGQLQGYFRVNWFTTAFSKFIAGTLAMFAGLSLGREGPSIQLGAAMGQMVSGRLAQTERHKRILIASGASAGLSAAFNAPLSGVMFTLEEVFKYFSPLILLTCMTSAMVADVVSRIIFGEGAVFHFQISGSIALSDYWLLLILGVILGFFGAFYNWTLLSSQKLMNKVRLPFVRVLISFLSVGLMALIFPIVIGSGHVLMDSFSFGMGLGFLCLILIAKYFISMISYASGVPGGIFFPLLVLGASLGAVYATVVLAAFHLPSALFANFVILSMAGTFTAIVRAPMTGILLLVEMTGSFDHLLPLALVSSVAYVVADLLGSEPIYDSLLERMLSAQKGDDEVSEGQMMFETIVQFDAQADHKRLEQLALPDGVLLVSIHRSGKDLIPRGKTELQAGDYLTFLINREDEVVAREQLRKVLTEKMSVSG</sequence>
<keyword evidence="5" id="KW-0406">Ion transport</keyword>
<dbReference type="InterPro" id="IPR001807">
    <property type="entry name" value="ClC"/>
</dbReference>
<feature type="transmembrane region" description="Helical" evidence="8">
    <location>
        <begin position="154"/>
        <end position="177"/>
    </location>
</feature>
<gene>
    <name evidence="10" type="ORF">D7I46_06190</name>
</gene>
<dbReference type="InterPro" id="IPR036721">
    <property type="entry name" value="RCK_C_sf"/>
</dbReference>
<keyword evidence="2" id="KW-0813">Transport</keyword>
<keyword evidence="6 8" id="KW-0472">Membrane</keyword>
<dbReference type="EMBL" id="CP032627">
    <property type="protein sequence ID" value="AYG00714.1"/>
    <property type="molecule type" value="Genomic_DNA"/>
</dbReference>
<evidence type="ECO:0000256" key="5">
    <source>
        <dbReference type="ARBA" id="ARBA00023065"/>
    </source>
</evidence>
<dbReference type="Gene3D" id="3.30.70.1450">
    <property type="entry name" value="Regulator of K+ conductance, C-terminal domain"/>
    <property type="match status" value="1"/>
</dbReference>
<dbReference type="CDD" id="cd01031">
    <property type="entry name" value="EriC"/>
    <property type="match status" value="1"/>
</dbReference>
<evidence type="ECO:0000256" key="2">
    <source>
        <dbReference type="ARBA" id="ARBA00022448"/>
    </source>
</evidence>
<feature type="transmembrane region" description="Helical" evidence="8">
    <location>
        <begin position="189"/>
        <end position="209"/>
    </location>
</feature>
<dbReference type="SUPFAM" id="SSF116726">
    <property type="entry name" value="TrkA C-terminal domain-like"/>
    <property type="match status" value="1"/>
</dbReference>
<feature type="transmembrane region" description="Helical" evidence="8">
    <location>
        <begin position="355"/>
        <end position="383"/>
    </location>
</feature>
<dbReference type="OrthoDB" id="9812438at2"/>
<evidence type="ECO:0000256" key="6">
    <source>
        <dbReference type="ARBA" id="ARBA00023136"/>
    </source>
</evidence>
<accession>A0A387BEN8</accession>
<dbReference type="AlphaFoldDB" id="A0A387BEN8"/>
<evidence type="ECO:0000313" key="10">
    <source>
        <dbReference type="EMBL" id="AYG00714.1"/>
    </source>
</evidence>
<protein>
    <submittedName>
        <fullName evidence="10">ClC family H(+)/Cl(-) exchange transporter</fullName>
    </submittedName>
</protein>
<feature type="transmembrane region" description="Helical" evidence="8">
    <location>
        <begin position="57"/>
        <end position="80"/>
    </location>
</feature>
<dbReference type="PANTHER" id="PTHR45711">
    <property type="entry name" value="CHLORIDE CHANNEL PROTEIN"/>
    <property type="match status" value="1"/>
</dbReference>
<feature type="transmembrane region" description="Helical" evidence="8">
    <location>
        <begin position="325"/>
        <end position="349"/>
    </location>
</feature>
<dbReference type="PROSITE" id="PS51202">
    <property type="entry name" value="RCK_C"/>
    <property type="match status" value="1"/>
</dbReference>
<feature type="transmembrane region" description="Helical" evidence="8">
    <location>
        <begin position="101"/>
        <end position="124"/>
    </location>
</feature>
<reference evidence="10 11" key="1">
    <citation type="submission" date="2018-09" db="EMBL/GenBank/DDBJ databases">
        <title>Genome sequencing of strain 1JSPR-7.</title>
        <authorList>
            <person name="Heo J."/>
            <person name="Kim S.-J."/>
            <person name="Kwon S.-W."/>
        </authorList>
    </citation>
    <scope>NUCLEOTIDE SEQUENCE [LARGE SCALE GENOMIC DNA]</scope>
    <source>
        <strain evidence="10 11">1JSPR-7</strain>
    </source>
</reference>
<dbReference type="Pfam" id="PF00654">
    <property type="entry name" value="Voltage_CLC"/>
    <property type="match status" value="1"/>
</dbReference>
<evidence type="ECO:0000256" key="1">
    <source>
        <dbReference type="ARBA" id="ARBA00004141"/>
    </source>
</evidence>
<keyword evidence="11" id="KW-1185">Reference proteome</keyword>
<evidence type="ECO:0000313" key="11">
    <source>
        <dbReference type="Proteomes" id="UP000269374"/>
    </source>
</evidence>
<dbReference type="SUPFAM" id="SSF81340">
    <property type="entry name" value="Clc chloride channel"/>
    <property type="match status" value="1"/>
</dbReference>
<dbReference type="KEGG" id="lact:D7I46_06190"/>
<dbReference type="PRINTS" id="PR00762">
    <property type="entry name" value="CLCHANNEL"/>
</dbReference>
<comment type="subcellular location">
    <subcellularLocation>
        <location evidence="1">Membrane</location>
        <topology evidence="1">Multi-pass membrane protein</topology>
    </subcellularLocation>
</comment>
<feature type="transmembrane region" description="Helical" evidence="8">
    <location>
        <begin position="296"/>
        <end position="313"/>
    </location>
</feature>
<dbReference type="RefSeq" id="WP_120772102.1">
    <property type="nucleotide sequence ID" value="NZ_CP032627.1"/>
</dbReference>
<feature type="transmembrane region" description="Helical" evidence="8">
    <location>
        <begin position="262"/>
        <end position="284"/>
    </location>
</feature>
<dbReference type="InterPro" id="IPR014743">
    <property type="entry name" value="Cl-channel_core"/>
</dbReference>
<evidence type="ECO:0000256" key="3">
    <source>
        <dbReference type="ARBA" id="ARBA00022692"/>
    </source>
</evidence>
<evidence type="ECO:0000256" key="7">
    <source>
        <dbReference type="ARBA" id="ARBA00023214"/>
    </source>
</evidence>
<feature type="transmembrane region" description="Helical" evidence="8">
    <location>
        <begin position="14"/>
        <end position="37"/>
    </location>
</feature>
<dbReference type="Gene3D" id="1.10.3080.10">
    <property type="entry name" value="Clc chloride channel"/>
    <property type="match status" value="1"/>
</dbReference>
<feature type="transmembrane region" description="Helical" evidence="8">
    <location>
        <begin position="229"/>
        <end position="250"/>
    </location>
</feature>
<keyword evidence="7" id="KW-0868">Chloride</keyword>
<dbReference type="InterPro" id="IPR006037">
    <property type="entry name" value="RCK_C"/>
</dbReference>
<organism evidence="10 11">
    <name type="scientific">Lactococcus allomyrinae</name>
    <dbReference type="NCBI Taxonomy" id="2419773"/>
    <lineage>
        <taxon>Bacteria</taxon>
        <taxon>Bacillati</taxon>
        <taxon>Bacillota</taxon>
        <taxon>Bacilli</taxon>
        <taxon>Lactobacillales</taxon>
        <taxon>Streptococcaceae</taxon>
        <taxon>Lactococcus</taxon>
    </lineage>
</organism>
<dbReference type="PANTHER" id="PTHR45711:SF6">
    <property type="entry name" value="CHLORIDE CHANNEL PROTEIN"/>
    <property type="match status" value="1"/>
</dbReference>
<dbReference type="GO" id="GO:0005886">
    <property type="term" value="C:plasma membrane"/>
    <property type="evidence" value="ECO:0007669"/>
    <property type="project" value="TreeGrafter"/>
</dbReference>